<evidence type="ECO:0000313" key="2">
    <source>
        <dbReference type="EMBL" id="CAB4799148.1"/>
    </source>
</evidence>
<dbReference type="EMBL" id="CAFBOG010000024">
    <property type="protein sequence ID" value="CAB4971245.1"/>
    <property type="molecule type" value="Genomic_DNA"/>
</dbReference>
<sequence length="48" mass="4792">MEYALIVALLALPTVGSVKLMQNAAASKISATAAGISTHTIPVVTVAP</sequence>
<dbReference type="EMBL" id="CAFBPW010000226">
    <property type="protein sequence ID" value="CAB5038833.1"/>
    <property type="molecule type" value="Genomic_DNA"/>
</dbReference>
<protein>
    <submittedName>
        <fullName evidence="4">Unannotated protein</fullName>
    </submittedName>
</protein>
<gene>
    <name evidence="1" type="ORF">UFOPK2582_00708</name>
    <name evidence="2" type="ORF">UFOPK3046_00452</name>
    <name evidence="3" type="ORF">UFOPK3914_00420</name>
    <name evidence="4" type="ORF">UFOPK4173_01600</name>
</gene>
<evidence type="ECO:0000313" key="4">
    <source>
        <dbReference type="EMBL" id="CAB5038833.1"/>
    </source>
</evidence>
<proteinExistence type="predicted"/>
<reference evidence="4" key="1">
    <citation type="submission" date="2020-05" db="EMBL/GenBank/DDBJ databases">
        <authorList>
            <person name="Chiriac C."/>
            <person name="Salcher M."/>
            <person name="Ghai R."/>
            <person name="Kavagutti S V."/>
        </authorList>
    </citation>
    <scope>NUCLEOTIDE SEQUENCE</scope>
</reference>
<organism evidence="4">
    <name type="scientific">freshwater metagenome</name>
    <dbReference type="NCBI Taxonomy" id="449393"/>
    <lineage>
        <taxon>unclassified sequences</taxon>
        <taxon>metagenomes</taxon>
        <taxon>ecological metagenomes</taxon>
    </lineage>
</organism>
<dbReference type="EMBL" id="CAFAAQ010000025">
    <property type="protein sequence ID" value="CAB4799148.1"/>
    <property type="molecule type" value="Genomic_DNA"/>
</dbReference>
<evidence type="ECO:0000313" key="3">
    <source>
        <dbReference type="EMBL" id="CAB4971245.1"/>
    </source>
</evidence>
<dbReference type="EMBL" id="CAEZXS010000066">
    <property type="protein sequence ID" value="CAB4696364.1"/>
    <property type="molecule type" value="Genomic_DNA"/>
</dbReference>
<evidence type="ECO:0000313" key="1">
    <source>
        <dbReference type="EMBL" id="CAB4696364.1"/>
    </source>
</evidence>
<accession>A0A6J7SCD6</accession>
<dbReference type="AlphaFoldDB" id="A0A6J7SCD6"/>
<name>A0A6J7SCD6_9ZZZZ</name>